<dbReference type="InterPro" id="IPR039425">
    <property type="entry name" value="RNA_pol_sigma-70-like"/>
</dbReference>
<gene>
    <name evidence="7" type="ORF">DLD77_10340</name>
</gene>
<dbReference type="InterPro" id="IPR007627">
    <property type="entry name" value="RNA_pol_sigma70_r2"/>
</dbReference>
<dbReference type="EMBL" id="CP029600">
    <property type="protein sequence ID" value="AWO02065.1"/>
    <property type="molecule type" value="Genomic_DNA"/>
</dbReference>
<evidence type="ECO:0000256" key="1">
    <source>
        <dbReference type="ARBA" id="ARBA00010641"/>
    </source>
</evidence>
<proteinExistence type="inferred from homology"/>
<dbReference type="SUPFAM" id="SSF88659">
    <property type="entry name" value="Sigma3 and sigma4 domains of RNA polymerase sigma factors"/>
    <property type="match status" value="1"/>
</dbReference>
<dbReference type="Gene3D" id="1.10.1740.10">
    <property type="match status" value="1"/>
</dbReference>
<dbReference type="NCBIfam" id="TIGR02937">
    <property type="entry name" value="sigma70-ECF"/>
    <property type="match status" value="1"/>
</dbReference>
<reference evidence="7 8" key="1">
    <citation type="submission" date="2018-05" db="EMBL/GenBank/DDBJ databases">
        <title>Chitinophaga sp. nov., isolated from rhizosphere soil of Alhagi.</title>
        <authorList>
            <person name="Liu Y."/>
        </authorList>
    </citation>
    <scope>NUCLEOTIDE SEQUENCE [LARGE SCALE GENOMIC DNA]</scope>
    <source>
        <strain evidence="7 8">T22</strain>
    </source>
</reference>
<keyword evidence="8" id="KW-1185">Reference proteome</keyword>
<keyword evidence="4" id="KW-0804">Transcription</keyword>
<evidence type="ECO:0000256" key="3">
    <source>
        <dbReference type="ARBA" id="ARBA00023082"/>
    </source>
</evidence>
<evidence type="ECO:0000313" key="8">
    <source>
        <dbReference type="Proteomes" id="UP000246099"/>
    </source>
</evidence>
<dbReference type="PANTHER" id="PTHR43133">
    <property type="entry name" value="RNA POLYMERASE ECF-TYPE SIGMA FACTO"/>
    <property type="match status" value="1"/>
</dbReference>
<dbReference type="InterPro" id="IPR013249">
    <property type="entry name" value="RNA_pol_sigma70_r4_t2"/>
</dbReference>
<dbReference type="Gene3D" id="1.10.10.10">
    <property type="entry name" value="Winged helix-like DNA-binding domain superfamily/Winged helix DNA-binding domain"/>
    <property type="match status" value="1"/>
</dbReference>
<evidence type="ECO:0000259" key="5">
    <source>
        <dbReference type="Pfam" id="PF04542"/>
    </source>
</evidence>
<keyword evidence="3" id="KW-0731">Sigma factor</keyword>
<feature type="domain" description="RNA polymerase sigma factor 70 region 4 type 2" evidence="6">
    <location>
        <begin position="129"/>
        <end position="171"/>
    </location>
</feature>
<dbReference type="SUPFAM" id="SSF88946">
    <property type="entry name" value="Sigma2 domain of RNA polymerase sigma factors"/>
    <property type="match status" value="1"/>
</dbReference>
<evidence type="ECO:0000259" key="6">
    <source>
        <dbReference type="Pfam" id="PF08281"/>
    </source>
</evidence>
<dbReference type="PANTHER" id="PTHR43133:SF46">
    <property type="entry name" value="RNA POLYMERASE SIGMA-70 FACTOR ECF SUBFAMILY"/>
    <property type="match status" value="1"/>
</dbReference>
<dbReference type="InterPro" id="IPR036388">
    <property type="entry name" value="WH-like_DNA-bd_sf"/>
</dbReference>
<evidence type="ECO:0000256" key="4">
    <source>
        <dbReference type="ARBA" id="ARBA00023163"/>
    </source>
</evidence>
<keyword evidence="2" id="KW-0805">Transcription regulation</keyword>
<dbReference type="Pfam" id="PF08281">
    <property type="entry name" value="Sigma70_r4_2"/>
    <property type="match status" value="1"/>
</dbReference>
<feature type="domain" description="RNA polymerase sigma-70 region 2" evidence="5">
    <location>
        <begin position="26"/>
        <end position="91"/>
    </location>
</feature>
<evidence type="ECO:0000256" key="2">
    <source>
        <dbReference type="ARBA" id="ARBA00023015"/>
    </source>
</evidence>
<dbReference type="Pfam" id="PF04542">
    <property type="entry name" value="Sigma70_r2"/>
    <property type="match status" value="1"/>
</dbReference>
<comment type="similarity">
    <text evidence="1">Belongs to the sigma-70 factor family. ECF subfamily.</text>
</comment>
<dbReference type="InterPro" id="IPR013324">
    <property type="entry name" value="RNA_pol_sigma_r3/r4-like"/>
</dbReference>
<dbReference type="Proteomes" id="UP000246099">
    <property type="component" value="Chromosome"/>
</dbReference>
<evidence type="ECO:0008006" key="9">
    <source>
        <dbReference type="Google" id="ProtNLM"/>
    </source>
</evidence>
<dbReference type="InterPro" id="IPR014284">
    <property type="entry name" value="RNA_pol_sigma-70_dom"/>
</dbReference>
<accession>A0ABM6WDC2</accession>
<organism evidence="7 8">
    <name type="scientific">Chitinophaga alhagiae</name>
    <dbReference type="NCBI Taxonomy" id="2203219"/>
    <lineage>
        <taxon>Bacteria</taxon>
        <taxon>Pseudomonadati</taxon>
        <taxon>Bacteroidota</taxon>
        <taxon>Chitinophagia</taxon>
        <taxon>Chitinophagales</taxon>
        <taxon>Chitinophagaceae</taxon>
        <taxon>Chitinophaga</taxon>
    </lineage>
</organism>
<name>A0ABM6WDC2_9BACT</name>
<evidence type="ECO:0000313" key="7">
    <source>
        <dbReference type="EMBL" id="AWO02065.1"/>
    </source>
</evidence>
<protein>
    <recommendedName>
        <fullName evidence="9">RNA polymerase sigma-70 factor</fullName>
    </recommendedName>
</protein>
<dbReference type="RefSeq" id="WP_119078270.1">
    <property type="nucleotide sequence ID" value="NZ_CP029600.1"/>
</dbReference>
<dbReference type="InterPro" id="IPR013325">
    <property type="entry name" value="RNA_pol_sigma_r2"/>
</dbReference>
<sequence length="194" mass="22229">MPMHPTTDQLLLQEMAGGSEAAFCTLFDRYWNRVYTTAMVITKSAQIAQDIAQEVFLQLWQYRHKAAGIEKLDGFLFITARNLIFRKLSRLKLEDAYQHYLTAQFEEEVSDAGSSAELKELQHIVESGICRLPPQQQKAFRLSREKGLSHEEISLHMGVSRGAVKDYIVRSISFLRKYLREHALLLLALLSGLK</sequence>